<evidence type="ECO:0000256" key="2">
    <source>
        <dbReference type="ARBA" id="ARBA00022602"/>
    </source>
</evidence>
<evidence type="ECO:0000256" key="4">
    <source>
        <dbReference type="ARBA" id="ARBA00022737"/>
    </source>
</evidence>
<keyword evidence="6" id="KW-1185">Reference proteome</keyword>
<organism evidence="5 6">
    <name type="scientific">Mytilus edulis</name>
    <name type="common">Blue mussel</name>
    <dbReference type="NCBI Taxonomy" id="6550"/>
    <lineage>
        <taxon>Eukaryota</taxon>
        <taxon>Metazoa</taxon>
        <taxon>Spiralia</taxon>
        <taxon>Lophotrochozoa</taxon>
        <taxon>Mollusca</taxon>
        <taxon>Bivalvia</taxon>
        <taxon>Autobranchia</taxon>
        <taxon>Pteriomorphia</taxon>
        <taxon>Mytilida</taxon>
        <taxon>Mytiloidea</taxon>
        <taxon>Mytilidae</taxon>
        <taxon>Mytilinae</taxon>
        <taxon>Mytilus</taxon>
    </lineage>
</organism>
<dbReference type="Pfam" id="PF01239">
    <property type="entry name" value="PPTA"/>
    <property type="match status" value="1"/>
</dbReference>
<dbReference type="InterPro" id="IPR002088">
    <property type="entry name" value="Prenyl_trans_a"/>
</dbReference>
<keyword evidence="2" id="KW-0637">Prenyltransferase</keyword>
<dbReference type="OrthoDB" id="5358702at2759"/>
<dbReference type="GO" id="GO:0005737">
    <property type="term" value="C:cytoplasm"/>
    <property type="evidence" value="ECO:0007669"/>
    <property type="project" value="TreeGrafter"/>
</dbReference>
<keyword evidence="4" id="KW-0677">Repeat</keyword>
<gene>
    <name evidence="5" type="ORF">MEDL_19174</name>
</gene>
<dbReference type="EMBL" id="CAJPWZ010000983">
    <property type="protein sequence ID" value="CAG2204789.1"/>
    <property type="molecule type" value="Genomic_DNA"/>
</dbReference>
<dbReference type="Proteomes" id="UP000683360">
    <property type="component" value="Unassembled WGS sequence"/>
</dbReference>
<evidence type="ECO:0000256" key="1">
    <source>
        <dbReference type="ARBA" id="ARBA00006734"/>
    </source>
</evidence>
<comment type="similarity">
    <text evidence="1">Belongs to the protein prenyltransferase subunit alpha family.</text>
</comment>
<keyword evidence="3" id="KW-0808">Transferase</keyword>
<reference evidence="5" key="1">
    <citation type="submission" date="2021-03" db="EMBL/GenBank/DDBJ databases">
        <authorList>
            <person name="Bekaert M."/>
        </authorList>
    </citation>
    <scope>NUCLEOTIDE SEQUENCE</scope>
</reference>
<sequence length="325" mass="37429">MSSDSRGCRLLSDLNSVFRKDPEIDEYDFLPVLEPKHNRSPLILQDHKLGLEMWSVKILHHYAYNTLMTWRMKEVNAKFLGQLDLINLTRAIVLVNPDCSTAWNIRKELIENGDLSVADDLKLGALVLGKHPKSPETFSHRKWLFTTLVDSCLANSSGSTVSNSSVNMYNNFVNMDAIDVNLDPNVQNGFNVDPSLKQPDFQEHAFKELRNCQKASDKYPSNYNAWSHRIWVVKHCLNCSLQNLCQSYSAGTLVELFHPQHEYEDDIVLNISQKKTKLENERQVLLLKEIDTVTKSDLISKDKFHKTLAQKYIDWIQKFSRSLES</sequence>
<name>A0A8S3RCZ5_MYTED</name>
<dbReference type="GO" id="GO:0008318">
    <property type="term" value="F:protein prenyltransferase activity"/>
    <property type="evidence" value="ECO:0007669"/>
    <property type="project" value="InterPro"/>
</dbReference>
<dbReference type="Gene3D" id="1.25.40.120">
    <property type="entry name" value="Protein prenylyltransferase"/>
    <property type="match status" value="2"/>
</dbReference>
<protein>
    <submittedName>
        <fullName evidence="5">PTAR1</fullName>
    </submittedName>
</protein>
<comment type="caution">
    <text evidence="5">The sequence shown here is derived from an EMBL/GenBank/DDBJ whole genome shotgun (WGS) entry which is preliminary data.</text>
</comment>
<accession>A0A8S3RCZ5</accession>
<proteinExistence type="inferred from homology"/>
<evidence type="ECO:0000313" key="6">
    <source>
        <dbReference type="Proteomes" id="UP000683360"/>
    </source>
</evidence>
<dbReference type="PANTHER" id="PTHR11129:SF3">
    <property type="entry name" value="PROTEIN PRENYLTRANSFERASE ALPHA SUBUNIT REPEAT-CONTAINING PROTEIN 1"/>
    <property type="match status" value="1"/>
</dbReference>
<evidence type="ECO:0000313" key="5">
    <source>
        <dbReference type="EMBL" id="CAG2204789.1"/>
    </source>
</evidence>
<dbReference type="PANTHER" id="PTHR11129">
    <property type="entry name" value="PROTEIN FARNESYLTRANSFERASE ALPHA SUBUNIT/RAB GERANYLGERANYL TRANSFERASE ALPHA SUBUNIT"/>
    <property type="match status" value="1"/>
</dbReference>
<dbReference type="SUPFAM" id="SSF48439">
    <property type="entry name" value="Protein prenylyltransferase"/>
    <property type="match status" value="1"/>
</dbReference>
<dbReference type="AlphaFoldDB" id="A0A8S3RCZ5"/>
<evidence type="ECO:0000256" key="3">
    <source>
        <dbReference type="ARBA" id="ARBA00022679"/>
    </source>
</evidence>